<name>A0A6J4I5N6_9ACTN</name>
<feature type="compositionally biased region" description="Basic and acidic residues" evidence="1">
    <location>
        <begin position="44"/>
        <end position="53"/>
    </location>
</feature>
<feature type="region of interest" description="Disordered" evidence="1">
    <location>
        <begin position="377"/>
        <end position="683"/>
    </location>
</feature>
<feature type="region of interest" description="Disordered" evidence="1">
    <location>
        <begin position="1"/>
        <end position="335"/>
    </location>
</feature>
<feature type="compositionally biased region" description="Low complexity" evidence="1">
    <location>
        <begin position="638"/>
        <end position="647"/>
    </location>
</feature>
<feature type="compositionally biased region" description="Basic residues" evidence="1">
    <location>
        <begin position="406"/>
        <end position="419"/>
    </location>
</feature>
<feature type="compositionally biased region" description="Basic and acidic residues" evidence="1">
    <location>
        <begin position="236"/>
        <end position="247"/>
    </location>
</feature>
<sequence length="683" mass="74364">RERAGGLRAGRRLGHREQQPRPDDGVGVLGGLDAAQRRRAVHPHLLDPADAARQHRSPGRRHHGAARPRQHPGLDRRPDALQPAARLPADAARTPAPEPRGVRGRRRRQGRVLGQQAVLHGQPAQELVGRARDRRERLRLRLPAQDRRRPQLVPDDRRDDPRRGLGLFPRRREPGRRAPQQPDEPVRAGQPRLAGRARPADDRVGDLLEGGPGARDGGAVPGLDRHRGLLHAGRHPRGEGRHLHPDAARPAVAGEGRRAAGRRPQRPVVLLPPRAHPARAARGLDRSAGPSPARAHLGLPDARGDGRPERGRGSPRDQRLRSGRPAHLLPADEGRRLDDGRLLDLLRRLRRRGEPGRAPQAREGAGRRRLRVGLGVAAQPADALQPRLGRPRRQAVERAQEVRLVGRGRRRVDRSRRPRFREDQAPGLRAAGGGEGAGRAGRERPVRHAGRRQGVAVRAGGRRRRPVADALRAGRVGGRERALQATGEPDPRDDRGALEPQEPEPQRRLPVPGDHLPADRAPHGRGDEPHAALPGGAAAGVLRRGEPRARAHAGPDEQRVRDVGEHADRGGGEGAGDREGAADQAARRHGRAPDRDAVPLVLRRHLDRGRRQRPAGHRDGPEHPHPGVEGVLLRHRAGSAAARAGAPRVRRGLPPPGRRGLRPGGRQRPGSGRRRGRGGIDPL</sequence>
<feature type="compositionally biased region" description="Basic residues" evidence="1">
    <location>
        <begin position="602"/>
        <end position="615"/>
    </location>
</feature>
<feature type="non-terminal residue" evidence="2">
    <location>
        <position position="683"/>
    </location>
</feature>
<feature type="non-terminal residue" evidence="2">
    <location>
        <position position="1"/>
    </location>
</feature>
<feature type="compositionally biased region" description="Gly residues" evidence="1">
    <location>
        <begin position="208"/>
        <end position="220"/>
    </location>
</feature>
<feature type="compositionally biased region" description="Low complexity" evidence="1">
    <location>
        <begin position="266"/>
        <end position="281"/>
    </location>
</feature>
<feature type="compositionally biased region" description="Gly residues" evidence="1">
    <location>
        <begin position="430"/>
        <end position="439"/>
    </location>
</feature>
<organism evidence="2">
    <name type="scientific">uncultured Blastococcus sp</name>
    <dbReference type="NCBI Taxonomy" id="217144"/>
    <lineage>
        <taxon>Bacteria</taxon>
        <taxon>Bacillati</taxon>
        <taxon>Actinomycetota</taxon>
        <taxon>Actinomycetes</taxon>
        <taxon>Geodermatophilales</taxon>
        <taxon>Geodermatophilaceae</taxon>
        <taxon>Blastococcus</taxon>
        <taxon>environmental samples</taxon>
    </lineage>
</organism>
<dbReference type="AlphaFoldDB" id="A0A6J4I5N6"/>
<feature type="compositionally biased region" description="Basic and acidic residues" evidence="1">
    <location>
        <begin position="144"/>
        <end position="163"/>
    </location>
</feature>
<proteinExistence type="predicted"/>
<feature type="compositionally biased region" description="Basic and acidic residues" evidence="1">
    <location>
        <begin position="516"/>
        <end position="530"/>
    </location>
</feature>
<feature type="compositionally biased region" description="Basic and acidic residues" evidence="1">
    <location>
        <begin position="616"/>
        <end position="626"/>
    </location>
</feature>
<evidence type="ECO:0000256" key="1">
    <source>
        <dbReference type="SAM" id="MobiDB-lite"/>
    </source>
</evidence>
<gene>
    <name evidence="2" type="ORF">AVDCRST_MAG52-1677</name>
</gene>
<dbReference type="EMBL" id="CADCTN010000118">
    <property type="protein sequence ID" value="CAA9242272.1"/>
    <property type="molecule type" value="Genomic_DNA"/>
</dbReference>
<feature type="compositionally biased region" description="Low complexity" evidence="1">
    <location>
        <begin position="531"/>
        <end position="542"/>
    </location>
</feature>
<dbReference type="EC" id="1.2.1.2" evidence="2"/>
<accession>A0A6J4I5N6</accession>
<feature type="compositionally biased region" description="Basic and acidic residues" evidence="1">
    <location>
        <begin position="302"/>
        <end position="320"/>
    </location>
</feature>
<keyword evidence="2" id="KW-0560">Oxidoreductase</keyword>
<reference evidence="2" key="1">
    <citation type="submission" date="2020-02" db="EMBL/GenBank/DDBJ databases">
        <authorList>
            <person name="Meier V. D."/>
        </authorList>
    </citation>
    <scope>NUCLEOTIDE SEQUENCE</scope>
    <source>
        <strain evidence="2">AVDCRST_MAG52</strain>
    </source>
</reference>
<feature type="compositionally biased region" description="Basic residues" evidence="1">
    <location>
        <begin position="54"/>
        <end position="70"/>
    </location>
</feature>
<evidence type="ECO:0000313" key="2">
    <source>
        <dbReference type="EMBL" id="CAA9242272.1"/>
    </source>
</evidence>
<dbReference type="GO" id="GO:0016491">
    <property type="term" value="F:oxidoreductase activity"/>
    <property type="evidence" value="ECO:0007669"/>
    <property type="project" value="UniProtKB-KW"/>
</dbReference>
<feature type="compositionally biased region" description="Basic and acidic residues" evidence="1">
    <location>
        <begin position="15"/>
        <end position="24"/>
    </location>
</feature>
<protein>
    <submittedName>
        <fullName evidence="2">Formate dehydrogenase O alpha subunit</fullName>
        <ecNumber evidence="2">1.2.1.2</ecNumber>
    </submittedName>
</protein>
<feature type="compositionally biased region" description="Basic and acidic residues" evidence="1">
    <location>
        <begin position="543"/>
        <end position="581"/>
    </location>
</feature>